<dbReference type="SUPFAM" id="SSF56349">
    <property type="entry name" value="DNA breaking-rejoining enzymes"/>
    <property type="match status" value="1"/>
</dbReference>
<feature type="domain" description="Tyr recombinase" evidence="4">
    <location>
        <begin position="90"/>
        <end position="274"/>
    </location>
</feature>
<dbReference type="AlphaFoldDB" id="A0A0P6X356"/>
<dbReference type="Gene3D" id="1.10.443.10">
    <property type="entry name" value="Intergrase catalytic core"/>
    <property type="match status" value="1"/>
</dbReference>
<dbReference type="RefSeq" id="WP_061917420.1">
    <property type="nucleotide sequence ID" value="NZ_DF967971.1"/>
</dbReference>
<dbReference type="Pfam" id="PF00589">
    <property type="entry name" value="Phage_integrase"/>
    <property type="match status" value="1"/>
</dbReference>
<dbReference type="InterPro" id="IPR002104">
    <property type="entry name" value="Integrase_catalytic"/>
</dbReference>
<name>A0A0P6X356_9CHLR</name>
<reference evidence="5 6" key="1">
    <citation type="submission" date="2015-07" db="EMBL/GenBank/DDBJ databases">
        <title>Draft genome of Bellilinea caldifistulae DSM 17877.</title>
        <authorList>
            <person name="Hemp J."/>
            <person name="Ward L.M."/>
            <person name="Pace L.A."/>
            <person name="Fischer W.W."/>
        </authorList>
    </citation>
    <scope>NUCLEOTIDE SEQUENCE [LARGE SCALE GENOMIC DNA]</scope>
    <source>
        <strain evidence="5 6">GOMI-1</strain>
    </source>
</reference>
<protein>
    <recommendedName>
        <fullName evidence="4">Tyr recombinase domain-containing protein</fullName>
    </recommendedName>
</protein>
<organism evidence="5 6">
    <name type="scientific">Bellilinea caldifistulae</name>
    <dbReference type="NCBI Taxonomy" id="360411"/>
    <lineage>
        <taxon>Bacteria</taxon>
        <taxon>Bacillati</taxon>
        <taxon>Chloroflexota</taxon>
        <taxon>Anaerolineae</taxon>
        <taxon>Anaerolineales</taxon>
        <taxon>Anaerolineaceae</taxon>
        <taxon>Bellilinea</taxon>
    </lineage>
</organism>
<dbReference type="CDD" id="cd00397">
    <property type="entry name" value="DNA_BRE_C"/>
    <property type="match status" value="1"/>
</dbReference>
<dbReference type="InterPro" id="IPR050090">
    <property type="entry name" value="Tyrosine_recombinase_XerCD"/>
</dbReference>
<dbReference type="Proteomes" id="UP000050514">
    <property type="component" value="Unassembled WGS sequence"/>
</dbReference>
<dbReference type="PROSITE" id="PS51898">
    <property type="entry name" value="TYR_RECOMBINASE"/>
    <property type="match status" value="1"/>
</dbReference>
<comment type="similarity">
    <text evidence="1">Belongs to the 'phage' integrase family.</text>
</comment>
<dbReference type="GO" id="GO:0003677">
    <property type="term" value="F:DNA binding"/>
    <property type="evidence" value="ECO:0007669"/>
    <property type="project" value="UniProtKB-KW"/>
</dbReference>
<gene>
    <name evidence="5" type="ORF">AC812_13640</name>
</gene>
<dbReference type="PANTHER" id="PTHR30349">
    <property type="entry name" value="PHAGE INTEGRASE-RELATED"/>
    <property type="match status" value="1"/>
</dbReference>
<proteinExistence type="inferred from homology"/>
<evidence type="ECO:0000256" key="1">
    <source>
        <dbReference type="ARBA" id="ARBA00008857"/>
    </source>
</evidence>
<evidence type="ECO:0000256" key="3">
    <source>
        <dbReference type="ARBA" id="ARBA00023172"/>
    </source>
</evidence>
<dbReference type="InterPro" id="IPR011010">
    <property type="entry name" value="DNA_brk_join_enz"/>
</dbReference>
<dbReference type="GO" id="GO:0006310">
    <property type="term" value="P:DNA recombination"/>
    <property type="evidence" value="ECO:0007669"/>
    <property type="project" value="UniProtKB-KW"/>
</dbReference>
<dbReference type="InterPro" id="IPR013762">
    <property type="entry name" value="Integrase-like_cat_sf"/>
</dbReference>
<comment type="caution">
    <text evidence="5">The sequence shown here is derived from an EMBL/GenBank/DDBJ whole genome shotgun (WGS) entry which is preliminary data.</text>
</comment>
<dbReference type="OrthoDB" id="9795573at2"/>
<evidence type="ECO:0000256" key="2">
    <source>
        <dbReference type="ARBA" id="ARBA00023125"/>
    </source>
</evidence>
<keyword evidence="6" id="KW-1185">Reference proteome</keyword>
<evidence type="ECO:0000313" key="6">
    <source>
        <dbReference type="Proteomes" id="UP000050514"/>
    </source>
</evidence>
<evidence type="ECO:0000313" key="5">
    <source>
        <dbReference type="EMBL" id="KPL73827.1"/>
    </source>
</evidence>
<keyword evidence="2" id="KW-0238">DNA-binding</keyword>
<dbReference type="PANTHER" id="PTHR30349:SF41">
    <property type="entry name" value="INTEGRASE_RECOMBINASE PROTEIN MJ0367-RELATED"/>
    <property type="match status" value="1"/>
</dbReference>
<keyword evidence="3" id="KW-0233">DNA recombination</keyword>
<accession>A0A0P6X356</accession>
<evidence type="ECO:0000259" key="4">
    <source>
        <dbReference type="PROSITE" id="PS51898"/>
    </source>
</evidence>
<dbReference type="STRING" id="360411.AC812_13640"/>
<dbReference type="GO" id="GO:0015074">
    <property type="term" value="P:DNA integration"/>
    <property type="evidence" value="ECO:0007669"/>
    <property type="project" value="InterPro"/>
</dbReference>
<dbReference type="EMBL" id="LGHJ01000019">
    <property type="protein sequence ID" value="KPL73827.1"/>
    <property type="molecule type" value="Genomic_DNA"/>
</dbReference>
<sequence length="283" mass="32387">MSDITDFLNSKAYSQCTIESYRRLLGLAEREIGDLLRLTPEQLRYWLYKHNDWGDNHRWVAYCAIRSYLRWRCGDSHPALNLKIKRRDTAPQRFLGDDSVVKILESFNTATPKGKRDLAIFCVLLDTGLRCSEVCNLEIKYLDLDACHLSVIIKGGKWGNATFSDYTRQVLIAWLAERKRIVSKSFRYVFCSVGGNTPGNKLTRDGLKVIVRGWAKNAGLSKLSPHDLRRTFAIMTTRNGAPSRIVQIAGRWSSIEMVERYTRGLTIDDIKPYLPIPRLVGLD</sequence>